<evidence type="ECO:0000256" key="1">
    <source>
        <dbReference type="SAM" id="SignalP"/>
    </source>
</evidence>
<evidence type="ECO:0000313" key="6">
    <source>
        <dbReference type="Proteomes" id="UP000432516"/>
    </source>
</evidence>
<feature type="signal peptide" evidence="1">
    <location>
        <begin position="1"/>
        <end position="20"/>
    </location>
</feature>
<evidence type="ECO:0000313" key="5">
    <source>
        <dbReference type="Proteomes" id="UP000095455"/>
    </source>
</evidence>
<organism evidence="3 6">
    <name type="scientific">Parabacteroides distasonis</name>
    <dbReference type="NCBI Taxonomy" id="823"/>
    <lineage>
        <taxon>Bacteria</taxon>
        <taxon>Pseudomonadati</taxon>
        <taxon>Bacteroidota</taxon>
        <taxon>Bacteroidia</taxon>
        <taxon>Bacteroidales</taxon>
        <taxon>Tannerellaceae</taxon>
        <taxon>Parabacteroides</taxon>
    </lineage>
</organism>
<proteinExistence type="predicted"/>
<dbReference type="Pfam" id="PF12099">
    <property type="entry name" value="DUF3575"/>
    <property type="match status" value="1"/>
</dbReference>
<dbReference type="OrthoDB" id="1046564at2"/>
<dbReference type="Proteomes" id="UP000095455">
    <property type="component" value="Unassembled WGS sequence"/>
</dbReference>
<dbReference type="EMBL" id="WKMO01000017">
    <property type="protein sequence ID" value="MSB74912.1"/>
    <property type="molecule type" value="Genomic_DNA"/>
</dbReference>
<dbReference type="InterPro" id="IPR036737">
    <property type="entry name" value="OmpA-like_sf"/>
</dbReference>
<evidence type="ECO:0000313" key="2">
    <source>
        <dbReference type="EMBL" id="CUO67774.1"/>
    </source>
</evidence>
<evidence type="ECO:0000313" key="3">
    <source>
        <dbReference type="EMBL" id="MRZ53551.1"/>
    </source>
</evidence>
<evidence type="ECO:0000313" key="4">
    <source>
        <dbReference type="EMBL" id="MSB74912.1"/>
    </source>
</evidence>
<reference evidence="6 7" key="2">
    <citation type="journal article" date="2019" name="Nat. Med.">
        <title>A library of human gut bacterial isolates paired with longitudinal multiomics data enables mechanistic microbiome research.</title>
        <authorList>
            <person name="Poyet M."/>
            <person name="Groussin M."/>
            <person name="Gibbons S.M."/>
            <person name="Avila-Pacheco J."/>
            <person name="Jiang X."/>
            <person name="Kearney S.M."/>
            <person name="Perrotta A.R."/>
            <person name="Berdy B."/>
            <person name="Zhao S."/>
            <person name="Lieberman T.D."/>
            <person name="Swanson P.K."/>
            <person name="Smith M."/>
            <person name="Roesemann S."/>
            <person name="Alexander J.E."/>
            <person name="Rich S.A."/>
            <person name="Livny J."/>
            <person name="Vlamakis H."/>
            <person name="Clish C."/>
            <person name="Bullock K."/>
            <person name="Deik A."/>
            <person name="Scott J."/>
            <person name="Pierce K.A."/>
            <person name="Xavier R.J."/>
            <person name="Alm E.J."/>
        </authorList>
    </citation>
    <scope>NUCLEOTIDE SEQUENCE [LARGE SCALE GENOMIC DNA]</scope>
    <source>
        <strain evidence="3 6">BIOML-A2</strain>
        <strain evidence="4 7">BIOML-A20</strain>
    </source>
</reference>
<feature type="chain" id="PRO_5039781491" evidence="1">
    <location>
        <begin position="21"/>
        <end position="420"/>
    </location>
</feature>
<dbReference type="InterPro" id="IPR021958">
    <property type="entry name" value="DUF3575"/>
</dbReference>
<evidence type="ECO:0000313" key="7">
    <source>
        <dbReference type="Proteomes" id="UP000441609"/>
    </source>
</evidence>
<dbReference type="Gene3D" id="3.30.1330.60">
    <property type="entry name" value="OmpA-like domain"/>
    <property type="match status" value="1"/>
</dbReference>
<keyword evidence="1" id="KW-0732">Signal</keyword>
<dbReference type="Proteomes" id="UP000441609">
    <property type="component" value="Unassembled WGS sequence"/>
</dbReference>
<gene>
    <name evidence="2" type="ORF">ERS852380_02847</name>
    <name evidence="3" type="ORF">GKD68_02125</name>
    <name evidence="4" type="ORF">GKD70_16740</name>
</gene>
<accession>A0A174GYP8</accession>
<dbReference type="AlphaFoldDB" id="A0A174GYP8"/>
<name>A0A174GYP8_PARDI</name>
<sequence>MKARKILLVFLIFYVGHIQAQEIQDSVKIYFRQGYSVLEPSRRNNKEALDRIADSLRTSYADSVYQLKRIQVVGGASPEGSIPLNRRLSVKRANVLFNYLSRYGELPDSLKTNVFLGRDWNGLIRLVSDDRNLPYRKETLHLLHELAEDAANDDLSKGDQLRRIQQLRGGVPYWYMYKKHFPELRASRLYLWYKKVWNPIAPMSMPPIELPVPEPEPAGPLPFVPYMPPQPRNLYFAVKTNMLYDALLVPNIGVEFYLGKDWSVGANWMYAWWKTDRRHWYWRTYGGDMVIRKWLGKAAKEKPLTGHHLGLYGQIFTYDFETGGKGYMGGKPGGTLWDKMNYSAGVEYGYSLPVAYRLNIDFTIAVGYWGGTYYEYTPVDNCYVWQATKERHWFGPTKAEISLVWLIGRENFNKGKGGRR</sequence>
<dbReference type="SUPFAM" id="SSF103088">
    <property type="entry name" value="OmpA-like"/>
    <property type="match status" value="1"/>
</dbReference>
<dbReference type="Proteomes" id="UP000432516">
    <property type="component" value="Unassembled WGS sequence"/>
</dbReference>
<dbReference type="RefSeq" id="WP_005856597.1">
    <property type="nucleotide sequence ID" value="NZ_BQOC01000001.1"/>
</dbReference>
<protein>
    <submittedName>
        <fullName evidence="3">DUF3575 domain-containing protein</fullName>
    </submittedName>
    <submittedName>
        <fullName evidence="2">Protein of uncharacterized function (DUF3575)</fullName>
    </submittedName>
</protein>
<dbReference type="EMBL" id="CYYK01000010">
    <property type="protein sequence ID" value="CUO67774.1"/>
    <property type="molecule type" value="Genomic_DNA"/>
</dbReference>
<reference evidence="2 5" key="1">
    <citation type="submission" date="2015-09" db="EMBL/GenBank/DDBJ databases">
        <authorList>
            <consortium name="Pathogen Informatics"/>
        </authorList>
    </citation>
    <scope>NUCLEOTIDE SEQUENCE [LARGE SCALE GENOMIC DNA]</scope>
    <source>
        <strain evidence="2 5">2789STDY5608822</strain>
    </source>
</reference>
<comment type="caution">
    <text evidence="3">The sequence shown here is derived from an EMBL/GenBank/DDBJ whole genome shotgun (WGS) entry which is preliminary data.</text>
</comment>
<dbReference type="EMBL" id="WKNE01000001">
    <property type="protein sequence ID" value="MRZ53551.1"/>
    <property type="molecule type" value="Genomic_DNA"/>
</dbReference>